<name>A0A371IBL8_MUCPR</name>
<dbReference type="Proteomes" id="UP000257109">
    <property type="component" value="Unassembled WGS sequence"/>
</dbReference>
<evidence type="ECO:0000313" key="2">
    <source>
        <dbReference type="Proteomes" id="UP000257109"/>
    </source>
</evidence>
<dbReference type="OrthoDB" id="8000983at2759"/>
<comment type="caution">
    <text evidence="1">The sequence shown here is derived from an EMBL/GenBank/DDBJ whole genome shotgun (WGS) entry which is preliminary data.</text>
</comment>
<dbReference type="InterPro" id="IPR043128">
    <property type="entry name" value="Rev_trsase/Diguanyl_cyclase"/>
</dbReference>
<dbReference type="PANTHER" id="PTHR37984">
    <property type="entry name" value="PROTEIN CBG26694"/>
    <property type="match status" value="1"/>
</dbReference>
<dbReference type="PANTHER" id="PTHR37984:SF5">
    <property type="entry name" value="PROTEIN NYNRIN-LIKE"/>
    <property type="match status" value="1"/>
</dbReference>
<feature type="non-terminal residue" evidence="1">
    <location>
        <position position="136"/>
    </location>
</feature>
<sequence>MLAYRANSKESKEIHKQVEKLLEKGWVRESRNDLLDELHGYMIFSKIYLRSDFMNHVLRSTVDDHAMYVKQVFELLEKESSYANIEECTICSSEMVFLGFVVGFEGVKVNDEKVKVIQSWPTPKYVSDVRSFHGLA</sequence>
<dbReference type="SUPFAM" id="SSF56672">
    <property type="entry name" value="DNA/RNA polymerases"/>
    <property type="match status" value="1"/>
</dbReference>
<dbReference type="AlphaFoldDB" id="A0A371IBL8"/>
<accession>A0A371IBL8</accession>
<proteinExistence type="predicted"/>
<organism evidence="1 2">
    <name type="scientific">Mucuna pruriens</name>
    <name type="common">Velvet bean</name>
    <name type="synonym">Dolichos pruriens</name>
    <dbReference type="NCBI Taxonomy" id="157652"/>
    <lineage>
        <taxon>Eukaryota</taxon>
        <taxon>Viridiplantae</taxon>
        <taxon>Streptophyta</taxon>
        <taxon>Embryophyta</taxon>
        <taxon>Tracheophyta</taxon>
        <taxon>Spermatophyta</taxon>
        <taxon>Magnoliopsida</taxon>
        <taxon>eudicotyledons</taxon>
        <taxon>Gunneridae</taxon>
        <taxon>Pentapetalae</taxon>
        <taxon>rosids</taxon>
        <taxon>fabids</taxon>
        <taxon>Fabales</taxon>
        <taxon>Fabaceae</taxon>
        <taxon>Papilionoideae</taxon>
        <taxon>50 kb inversion clade</taxon>
        <taxon>NPAAA clade</taxon>
        <taxon>indigoferoid/millettioid clade</taxon>
        <taxon>Phaseoleae</taxon>
        <taxon>Mucuna</taxon>
    </lineage>
</organism>
<evidence type="ECO:0000313" key="1">
    <source>
        <dbReference type="EMBL" id="RDY12436.1"/>
    </source>
</evidence>
<protein>
    <submittedName>
        <fullName evidence="1">Retrovirus-related Pol polyprotein from transposon 17.6</fullName>
    </submittedName>
</protein>
<feature type="non-terminal residue" evidence="1">
    <location>
        <position position="1"/>
    </location>
</feature>
<dbReference type="InterPro" id="IPR050951">
    <property type="entry name" value="Retrovirus_Pol_polyprotein"/>
</dbReference>
<dbReference type="EMBL" id="QJKJ01000467">
    <property type="protein sequence ID" value="RDY12436.1"/>
    <property type="molecule type" value="Genomic_DNA"/>
</dbReference>
<gene>
    <name evidence="1" type="primary">pol</name>
    <name evidence="1" type="ORF">CR513_02778</name>
</gene>
<reference evidence="1" key="1">
    <citation type="submission" date="2018-05" db="EMBL/GenBank/DDBJ databases">
        <title>Draft genome of Mucuna pruriens seed.</title>
        <authorList>
            <person name="Nnadi N.E."/>
            <person name="Vos R."/>
            <person name="Hasami M.H."/>
            <person name="Devisetty U.K."/>
            <person name="Aguiy J.C."/>
        </authorList>
    </citation>
    <scope>NUCLEOTIDE SEQUENCE [LARGE SCALE GENOMIC DNA]</scope>
    <source>
        <strain evidence="1">JCA_2017</strain>
    </source>
</reference>
<dbReference type="Gene3D" id="3.30.70.270">
    <property type="match status" value="1"/>
</dbReference>
<keyword evidence="2" id="KW-1185">Reference proteome</keyword>
<dbReference type="InterPro" id="IPR043502">
    <property type="entry name" value="DNA/RNA_pol_sf"/>
</dbReference>